<feature type="domain" description="ParB-like N-terminal" evidence="1">
    <location>
        <begin position="6"/>
        <end position="92"/>
    </location>
</feature>
<dbReference type="PANTHER" id="PTHR33375:SF1">
    <property type="entry name" value="CHROMOSOME-PARTITIONING PROTEIN PARB-RELATED"/>
    <property type="match status" value="1"/>
</dbReference>
<dbReference type="SUPFAM" id="SSF110849">
    <property type="entry name" value="ParB/Sulfiredoxin"/>
    <property type="match status" value="1"/>
</dbReference>
<comment type="caution">
    <text evidence="2">The sequence shown here is derived from an EMBL/GenBank/DDBJ whole genome shotgun (WGS) entry which is preliminary data.</text>
</comment>
<name>A0A8J6TML2_9BACT</name>
<dbReference type="GO" id="GO:0005694">
    <property type="term" value="C:chromosome"/>
    <property type="evidence" value="ECO:0007669"/>
    <property type="project" value="TreeGrafter"/>
</dbReference>
<sequence length="318" mass="36299">MRFKIQTVKLSNIDCKDNTYRITTETNVSDLMVSIRHVGLLNPPLLIGDDTEYTVVSGFRRIEACRGLGWSHLEARLLDPETTMIDCAQYAITDNALQRPLNLIETSRSIGLISAFVQDDDTMAMKLSSLSLPQNPALVKKIQKIRHLSRPIQRAILFNTISLAMALELGDLAPDAGNGFIELFENLKLSLNKQREVVNLVKEIAFREEIAVMEVLREKRLQEILTHADLDKSQKTRMIRSYLKKRRFPAITSAERTFDRLMKELKLGSEIKLTPPDNFEGPIYTLTLKFKDLVELKDRQATFDTIIRNPALEKIMGR</sequence>
<dbReference type="InterPro" id="IPR003115">
    <property type="entry name" value="ParB_N"/>
</dbReference>
<evidence type="ECO:0000313" key="3">
    <source>
        <dbReference type="Proteomes" id="UP000603434"/>
    </source>
</evidence>
<accession>A0A8J6TML2</accession>
<reference evidence="2 3" key="1">
    <citation type="submission" date="2020-08" db="EMBL/GenBank/DDBJ databases">
        <title>Bridging the membrane lipid divide: bacteria of the FCB group superphylum have the potential to synthesize archaeal ether lipids.</title>
        <authorList>
            <person name="Villanueva L."/>
            <person name="Von Meijenfeldt F.A.B."/>
            <person name="Westbye A.B."/>
            <person name="Yadav S."/>
            <person name="Hopmans E.C."/>
            <person name="Dutilh B.E."/>
            <person name="Sinninghe Damste J.S."/>
        </authorList>
    </citation>
    <scope>NUCLEOTIDE SEQUENCE [LARGE SCALE GENOMIC DNA]</scope>
    <source>
        <strain evidence="2">NIOZ-UU30</strain>
    </source>
</reference>
<organism evidence="2 3">
    <name type="scientific">Candidatus Desulfatibia profunda</name>
    <dbReference type="NCBI Taxonomy" id="2841695"/>
    <lineage>
        <taxon>Bacteria</taxon>
        <taxon>Pseudomonadati</taxon>
        <taxon>Thermodesulfobacteriota</taxon>
        <taxon>Desulfobacteria</taxon>
        <taxon>Desulfobacterales</taxon>
        <taxon>Desulfobacterales incertae sedis</taxon>
        <taxon>Candidatus Desulfatibia</taxon>
    </lineage>
</organism>
<dbReference type="AlphaFoldDB" id="A0A8J6TML2"/>
<dbReference type="EMBL" id="JACNJH010000135">
    <property type="protein sequence ID" value="MBC8361521.1"/>
    <property type="molecule type" value="Genomic_DNA"/>
</dbReference>
<protein>
    <submittedName>
        <fullName evidence="2">ParB N-terminal domain-containing protein</fullName>
    </submittedName>
</protein>
<evidence type="ECO:0000313" key="2">
    <source>
        <dbReference type="EMBL" id="MBC8361521.1"/>
    </source>
</evidence>
<evidence type="ECO:0000259" key="1">
    <source>
        <dbReference type="SMART" id="SM00470"/>
    </source>
</evidence>
<dbReference type="InterPro" id="IPR050336">
    <property type="entry name" value="Chromosome_partition/occlusion"/>
</dbReference>
<dbReference type="Gene3D" id="3.90.1530.10">
    <property type="entry name" value="Conserved hypothetical protein from pyrococcus furiosus pfu- 392566-001, ParB domain"/>
    <property type="match status" value="1"/>
</dbReference>
<dbReference type="Proteomes" id="UP000603434">
    <property type="component" value="Unassembled WGS sequence"/>
</dbReference>
<gene>
    <name evidence="2" type="ORF">H8E23_08995</name>
</gene>
<dbReference type="SMART" id="SM00470">
    <property type="entry name" value="ParB"/>
    <property type="match status" value="1"/>
</dbReference>
<dbReference type="PANTHER" id="PTHR33375">
    <property type="entry name" value="CHROMOSOME-PARTITIONING PROTEIN PARB-RELATED"/>
    <property type="match status" value="1"/>
</dbReference>
<dbReference type="Pfam" id="PF02195">
    <property type="entry name" value="ParB_N"/>
    <property type="match status" value="1"/>
</dbReference>
<dbReference type="InterPro" id="IPR036086">
    <property type="entry name" value="ParB/Sulfiredoxin_sf"/>
</dbReference>
<dbReference type="GO" id="GO:0007059">
    <property type="term" value="P:chromosome segregation"/>
    <property type="evidence" value="ECO:0007669"/>
    <property type="project" value="TreeGrafter"/>
</dbReference>
<proteinExistence type="predicted"/>